<dbReference type="RefSeq" id="WP_073355470.1">
    <property type="nucleotide sequence ID" value="NZ_FQUZ01000009.1"/>
</dbReference>
<dbReference type="EMBL" id="FQUZ01000009">
    <property type="protein sequence ID" value="SHE93224.1"/>
    <property type="molecule type" value="Genomic_DNA"/>
</dbReference>
<reference evidence="1 2" key="1">
    <citation type="submission" date="2016-11" db="EMBL/GenBank/DDBJ databases">
        <authorList>
            <person name="Jaros S."/>
            <person name="Januszkiewicz K."/>
            <person name="Wedrychowicz H."/>
        </authorList>
    </citation>
    <scope>NUCLEOTIDE SEQUENCE [LARGE SCALE GENOMIC DNA]</scope>
    <source>
        <strain evidence="1 2">DSM 16112</strain>
    </source>
</reference>
<keyword evidence="2" id="KW-1185">Reference proteome</keyword>
<proteinExistence type="predicted"/>
<dbReference type="OrthoDB" id="9130284at2"/>
<dbReference type="AlphaFoldDB" id="A0A1M4XI40"/>
<evidence type="ECO:0000313" key="1">
    <source>
        <dbReference type="EMBL" id="SHE93224.1"/>
    </source>
</evidence>
<organism evidence="1 2">
    <name type="scientific">Lampropedia hyalina DSM 16112</name>
    <dbReference type="NCBI Taxonomy" id="1122156"/>
    <lineage>
        <taxon>Bacteria</taxon>
        <taxon>Pseudomonadati</taxon>
        <taxon>Pseudomonadota</taxon>
        <taxon>Betaproteobacteria</taxon>
        <taxon>Burkholderiales</taxon>
        <taxon>Comamonadaceae</taxon>
        <taxon>Lampropedia</taxon>
    </lineage>
</organism>
<gene>
    <name evidence="1" type="ORF">SAMN02745117_01070</name>
</gene>
<sequence length="296" mass="32069">MTTPLTQRLQQGRGGGGIRLWLKSSAYTRQLLKGSADADVWDSAASYLAWFSQSQGLLRPDVAVIEVGELYDAWVARSGGLEALLGKRRNPTMALRRLLEADAPRALLAEVLDAVAAHLRGQTPMVLAMPSPRHWLRHANRMAQQPDDPPDPDTVDDASMYLADLLRSVSTKAVDGVLLEEAAGDAAFSAQGLQGYRSLVNIARHYRWALALRRPHGMPVPQRSELAGFDAVIATATPHHVDAPVPAAMGDDASEAFARAMPAPALAAGHFYFAEIPADMRPEAVLETLKVWREAA</sequence>
<name>A0A1M4XI40_9BURK</name>
<protein>
    <submittedName>
        <fullName evidence="1">Uncharacterized protein</fullName>
    </submittedName>
</protein>
<accession>A0A1M4XI40</accession>
<dbReference type="STRING" id="1122156.SAMN02745117_01070"/>
<evidence type="ECO:0000313" key="2">
    <source>
        <dbReference type="Proteomes" id="UP000184327"/>
    </source>
</evidence>
<dbReference type="Proteomes" id="UP000184327">
    <property type="component" value="Unassembled WGS sequence"/>
</dbReference>